<dbReference type="NCBIfam" id="TIGR00003">
    <property type="entry name" value="copper ion binding protein"/>
    <property type="match status" value="1"/>
</dbReference>
<dbReference type="Proteomes" id="UP000653358">
    <property type="component" value="Unassembled WGS sequence"/>
</dbReference>
<dbReference type="EMBL" id="WJBB01000010">
    <property type="protein sequence ID" value="MBC3797299.1"/>
    <property type="molecule type" value="Genomic_DNA"/>
</dbReference>
<sequence length="69" mass="7429">MEKITLNVKGMSCSHCERAVKNGVGELAGVENVTVDLPGKTVIIEYNANQATIESFKSAITEEGFEVID</sequence>
<dbReference type="InterPro" id="IPR006122">
    <property type="entry name" value="HMA_Cu_ion-bd"/>
</dbReference>
<dbReference type="InterPro" id="IPR000428">
    <property type="entry name" value="Cu-bd"/>
</dbReference>
<evidence type="ECO:0000313" key="4">
    <source>
        <dbReference type="EMBL" id="MBC3797299.1"/>
    </source>
</evidence>
<organism evidence="4 5">
    <name type="scientific">Acetobacterium tundrae</name>
    <dbReference type="NCBI Taxonomy" id="132932"/>
    <lineage>
        <taxon>Bacteria</taxon>
        <taxon>Bacillati</taxon>
        <taxon>Bacillota</taxon>
        <taxon>Clostridia</taxon>
        <taxon>Eubacteriales</taxon>
        <taxon>Eubacteriaceae</taxon>
        <taxon>Acetobacterium</taxon>
    </lineage>
</organism>
<dbReference type="RefSeq" id="WP_148605040.1">
    <property type="nucleotide sequence ID" value="NZ_RXYB01000018.1"/>
</dbReference>
<protein>
    <submittedName>
        <fullName evidence="4">Copper ion binding protein</fullName>
    </submittedName>
</protein>
<evidence type="ECO:0000256" key="1">
    <source>
        <dbReference type="ARBA" id="ARBA00022723"/>
    </source>
</evidence>
<evidence type="ECO:0000313" key="5">
    <source>
        <dbReference type="Proteomes" id="UP000653358"/>
    </source>
</evidence>
<dbReference type="Gene3D" id="3.30.70.100">
    <property type="match status" value="1"/>
</dbReference>
<dbReference type="PROSITE" id="PS01047">
    <property type="entry name" value="HMA_1"/>
    <property type="match status" value="1"/>
</dbReference>
<keyword evidence="5" id="KW-1185">Reference proteome</keyword>
<feature type="domain" description="HMA" evidence="3">
    <location>
        <begin position="2"/>
        <end position="68"/>
    </location>
</feature>
<reference evidence="4 5" key="1">
    <citation type="journal article" date="2020" name="mSystems">
        <title>Defining Genomic and Predicted Metabolic Features of the Acetobacterium Genus.</title>
        <authorList>
            <person name="Ross D.E."/>
            <person name="Marshall C.W."/>
            <person name="Gulliver D."/>
            <person name="May H.D."/>
            <person name="Norman R.S."/>
        </authorList>
    </citation>
    <scope>NUCLEOTIDE SEQUENCE [LARGE SCALE GENOMIC DNA]</scope>
    <source>
        <strain evidence="4 5">DSM 9173</strain>
    </source>
</reference>
<dbReference type="PRINTS" id="PR00944">
    <property type="entry name" value="CUEXPORT"/>
</dbReference>
<accession>A0ABR6WLQ8</accession>
<dbReference type="InterPro" id="IPR036163">
    <property type="entry name" value="HMA_dom_sf"/>
</dbReference>
<dbReference type="InterPro" id="IPR006121">
    <property type="entry name" value="HMA_dom"/>
</dbReference>
<evidence type="ECO:0000259" key="3">
    <source>
        <dbReference type="PROSITE" id="PS50846"/>
    </source>
</evidence>
<keyword evidence="2" id="KW-0186">Copper</keyword>
<dbReference type="InterPro" id="IPR017969">
    <property type="entry name" value="Heavy-metal-associated_CS"/>
</dbReference>
<dbReference type="PROSITE" id="PS50846">
    <property type="entry name" value="HMA_2"/>
    <property type="match status" value="1"/>
</dbReference>
<dbReference type="CDD" id="cd00371">
    <property type="entry name" value="HMA"/>
    <property type="match status" value="1"/>
</dbReference>
<dbReference type="SUPFAM" id="SSF55008">
    <property type="entry name" value="HMA, heavy metal-associated domain"/>
    <property type="match status" value="1"/>
</dbReference>
<dbReference type="Pfam" id="PF00403">
    <property type="entry name" value="HMA"/>
    <property type="match status" value="1"/>
</dbReference>
<evidence type="ECO:0000256" key="2">
    <source>
        <dbReference type="ARBA" id="ARBA00023008"/>
    </source>
</evidence>
<gene>
    <name evidence="4" type="ORF">GH807_09585</name>
</gene>
<comment type="caution">
    <text evidence="4">The sequence shown here is derived from an EMBL/GenBank/DDBJ whole genome shotgun (WGS) entry which is preliminary data.</text>
</comment>
<keyword evidence="1" id="KW-0479">Metal-binding</keyword>
<proteinExistence type="predicted"/>
<name>A0ABR6WLQ8_9FIRM</name>